<evidence type="ECO:0000259" key="2">
    <source>
        <dbReference type="Pfam" id="PF03050"/>
    </source>
</evidence>
<dbReference type="KEGG" id="anf:AQPE_3678"/>
<sequence>MTVEEEGFLQQILEERDRLFRETSRLKSQLSNFENFDSERSTYQKQIVGKDQLITEKDRAISQLDETINKLKQQIEMLQRRIWGKSSERYINEDPLQRKLDFEGLDLLPEEKELATSAKEEIEKYKTIRVIEVKEKNHPVRKPLPESLPREETHIYPQHIELENWIELAPEITEVLERESARWYVRRIIRHKYALKDKSQDVEKQIITAPMPVLPIAKSYAGASVLADIIIDKYVNHLPFYRQIQMFKQQGISIAPATINGWFQDVADLIRPTYYRLKELVLASDYIQSDETTIPIINNEKHTTIKGYIWMIRAVMDNLVFFHYDHGSRAQKVALQLFKDFQGVIQTDGYAVYDIYENKKGVLPIGCWAHARRKFEEALAEDKVRASYALEQIGLLYQVERQADQQQLSYDERADLRSRLAYPIMVAFEKWLLNEYPKVLPKGRIGKAIRYTYNIYHKLTRYHLDGRLKIDNNLGENAIRPIALGRKNWLFCGNHDAAENAAIMYSMLGCCKASEVNFREWLVYFLNNIHNYDNDYSKDLAELLPHNFKLQNQICNSSIS</sequence>
<dbReference type="NCBIfam" id="NF033517">
    <property type="entry name" value="transpos_IS66"/>
    <property type="match status" value="1"/>
</dbReference>
<accession>A0A5K7SCV3</accession>
<keyword evidence="1" id="KW-0175">Coiled coil</keyword>
<dbReference type="KEGG" id="anf:AQPE_0202"/>
<proteinExistence type="predicted"/>
<evidence type="ECO:0000313" key="8">
    <source>
        <dbReference type="EMBL" id="BBE19493.1"/>
    </source>
</evidence>
<evidence type="ECO:0000313" key="10">
    <source>
        <dbReference type="EMBL" id="BBE20253.1"/>
    </source>
</evidence>
<evidence type="ECO:0000313" key="9">
    <source>
        <dbReference type="EMBL" id="BBE19779.1"/>
    </source>
</evidence>
<dbReference type="EMBL" id="AP018694">
    <property type="protein sequence ID" value="BBE19398.1"/>
    <property type="molecule type" value="Genomic_DNA"/>
</dbReference>
<dbReference type="EMBL" id="AP018694">
    <property type="protein sequence ID" value="BBE16065.1"/>
    <property type="molecule type" value="Genomic_DNA"/>
</dbReference>
<gene>
    <name evidence="4" type="ORF">AQPE_0202</name>
    <name evidence="5" type="ORF">AQPE_1969</name>
    <name evidence="6" type="ORF">AQPE_2782</name>
    <name evidence="7" type="ORF">AQPE_3583</name>
    <name evidence="8" type="ORF">AQPE_3678</name>
    <name evidence="9" type="ORF">AQPE_3967</name>
    <name evidence="10" type="ORF">AQPE_4444</name>
    <name evidence="11" type="ORF">AQPE_4552</name>
</gene>
<dbReference type="PANTHER" id="PTHR33678">
    <property type="entry name" value="BLL1576 PROTEIN"/>
    <property type="match status" value="1"/>
</dbReference>
<dbReference type="EMBL" id="AP018694">
    <property type="protein sequence ID" value="BBE19779.1"/>
    <property type="molecule type" value="Genomic_DNA"/>
</dbReference>
<dbReference type="InterPro" id="IPR004291">
    <property type="entry name" value="Transposase_IS66_central"/>
</dbReference>
<dbReference type="RefSeq" id="WP_318346937.1">
    <property type="nucleotide sequence ID" value="NZ_AP018694.1"/>
</dbReference>
<evidence type="ECO:0000313" key="5">
    <source>
        <dbReference type="EMBL" id="BBE17812.1"/>
    </source>
</evidence>
<protein>
    <submittedName>
        <fullName evidence="7">Mobile element protein</fullName>
    </submittedName>
</protein>
<evidence type="ECO:0000313" key="11">
    <source>
        <dbReference type="EMBL" id="BBE20361.1"/>
    </source>
</evidence>
<dbReference type="EMBL" id="AP018694">
    <property type="protein sequence ID" value="BBE17812.1"/>
    <property type="molecule type" value="Genomic_DNA"/>
</dbReference>
<dbReference type="Pfam" id="PF13007">
    <property type="entry name" value="LZ_Tnp_IS66"/>
    <property type="match status" value="1"/>
</dbReference>
<dbReference type="Pfam" id="PF03050">
    <property type="entry name" value="DDE_Tnp_IS66"/>
    <property type="match status" value="1"/>
</dbReference>
<keyword evidence="12" id="KW-1185">Reference proteome</keyword>
<dbReference type="InterPro" id="IPR052344">
    <property type="entry name" value="Transposase-related"/>
</dbReference>
<dbReference type="KEGG" id="anf:AQPE_3583"/>
<dbReference type="EMBL" id="AP018694">
    <property type="protein sequence ID" value="BBE20361.1"/>
    <property type="molecule type" value="Genomic_DNA"/>
</dbReference>
<evidence type="ECO:0000256" key="1">
    <source>
        <dbReference type="SAM" id="Coils"/>
    </source>
</evidence>
<evidence type="ECO:0000313" key="7">
    <source>
        <dbReference type="EMBL" id="BBE19398.1"/>
    </source>
</evidence>
<dbReference type="EMBL" id="AP018694">
    <property type="protein sequence ID" value="BBE18619.1"/>
    <property type="molecule type" value="Genomic_DNA"/>
</dbReference>
<dbReference type="PANTHER" id="PTHR33678:SF1">
    <property type="entry name" value="BLL1576 PROTEIN"/>
    <property type="match status" value="1"/>
</dbReference>
<feature type="domain" description="Transposase IS66 central" evidence="2">
    <location>
        <begin position="218"/>
        <end position="499"/>
    </location>
</feature>
<dbReference type="InterPro" id="IPR024463">
    <property type="entry name" value="Transposase_TnpC_homeodom"/>
</dbReference>
<evidence type="ECO:0000313" key="12">
    <source>
        <dbReference type="Proteomes" id="UP001193389"/>
    </source>
</evidence>
<dbReference type="AlphaFoldDB" id="A0A5K7SCV3"/>
<organism evidence="7 12">
    <name type="scientific">Aquipluma nitroreducens</name>
    <dbReference type="NCBI Taxonomy" id="2010828"/>
    <lineage>
        <taxon>Bacteria</taxon>
        <taxon>Pseudomonadati</taxon>
        <taxon>Bacteroidota</taxon>
        <taxon>Bacteroidia</taxon>
        <taxon>Marinilabiliales</taxon>
        <taxon>Prolixibacteraceae</taxon>
        <taxon>Aquipluma</taxon>
    </lineage>
</organism>
<dbReference type="KEGG" id="anf:AQPE_4552"/>
<dbReference type="KEGG" id="anf:AQPE_2782"/>
<dbReference type="EMBL" id="AP018694">
    <property type="protein sequence ID" value="BBE19493.1"/>
    <property type="molecule type" value="Genomic_DNA"/>
</dbReference>
<dbReference type="EMBL" id="AP018694">
    <property type="protein sequence ID" value="BBE20253.1"/>
    <property type="molecule type" value="Genomic_DNA"/>
</dbReference>
<evidence type="ECO:0000313" key="4">
    <source>
        <dbReference type="EMBL" id="BBE16065.1"/>
    </source>
</evidence>
<feature type="coiled-coil region" evidence="1">
    <location>
        <begin position="9"/>
        <end position="88"/>
    </location>
</feature>
<dbReference type="KEGG" id="anf:AQPE_4444"/>
<evidence type="ECO:0000259" key="3">
    <source>
        <dbReference type="Pfam" id="PF13007"/>
    </source>
</evidence>
<evidence type="ECO:0000313" key="6">
    <source>
        <dbReference type="EMBL" id="BBE18619.1"/>
    </source>
</evidence>
<feature type="domain" description="Transposase TnpC homeodomain" evidence="3">
    <location>
        <begin position="71"/>
        <end position="152"/>
    </location>
</feature>
<dbReference type="KEGG" id="anf:AQPE_1969"/>
<name>A0A5K7SCV3_9BACT</name>
<dbReference type="KEGG" id="anf:AQPE_3967"/>
<dbReference type="Proteomes" id="UP001193389">
    <property type="component" value="Chromosome"/>
</dbReference>
<reference evidence="7" key="1">
    <citation type="journal article" date="2020" name="Int. J. Syst. Evol. Microbiol.">
        <title>Aquipluma nitroreducens gen. nov. sp. nov., a novel facultatively anaerobic bacterium isolated from a freshwater lake.</title>
        <authorList>
            <person name="Watanabe M."/>
            <person name="Kojima H."/>
            <person name="Fukui M."/>
        </authorList>
    </citation>
    <scope>NUCLEOTIDE SEQUENCE</scope>
    <source>
        <strain evidence="7">MeG22</strain>
    </source>
</reference>